<dbReference type="GO" id="GO:0000139">
    <property type="term" value="C:Golgi membrane"/>
    <property type="evidence" value="ECO:0007669"/>
    <property type="project" value="UniProtKB-SubCell"/>
</dbReference>
<dbReference type="GO" id="GO:0005925">
    <property type="term" value="C:focal adhesion"/>
    <property type="evidence" value="ECO:0007669"/>
    <property type="project" value="TreeGrafter"/>
</dbReference>
<dbReference type="GO" id="GO:0070836">
    <property type="term" value="P:caveola assembly"/>
    <property type="evidence" value="ECO:0007669"/>
    <property type="project" value="InterPro"/>
</dbReference>
<evidence type="ECO:0000256" key="3">
    <source>
        <dbReference type="ARBA" id="ARBA00010988"/>
    </source>
</evidence>
<dbReference type="Pfam" id="PF01146">
    <property type="entry name" value="Caveolin"/>
    <property type="match status" value="1"/>
</dbReference>
<evidence type="ECO:0000256" key="10">
    <source>
        <dbReference type="RuleBase" id="RU000680"/>
    </source>
</evidence>
<dbReference type="PROSITE" id="PS01210">
    <property type="entry name" value="CAVEOLIN"/>
    <property type="match status" value="1"/>
</dbReference>
<keyword evidence="12" id="KW-1133">Transmembrane helix</keyword>
<reference evidence="13" key="3">
    <citation type="submission" date="2025-09" db="UniProtKB">
        <authorList>
            <consortium name="Ensembl"/>
        </authorList>
    </citation>
    <scope>IDENTIFICATION</scope>
</reference>
<feature type="transmembrane region" description="Helical" evidence="12">
    <location>
        <begin position="73"/>
        <end position="100"/>
    </location>
</feature>
<gene>
    <name evidence="13" type="primary">cav3</name>
</gene>
<evidence type="ECO:0000256" key="8">
    <source>
        <dbReference type="ARBA" id="ARBA00023136"/>
    </source>
</evidence>
<evidence type="ECO:0000256" key="5">
    <source>
        <dbReference type="ARBA" id="ARBA00022499"/>
    </source>
</evidence>
<evidence type="ECO:0000256" key="2">
    <source>
        <dbReference type="ARBA" id="ARBA00004202"/>
    </source>
</evidence>
<feature type="region of interest" description="Disordered" evidence="11">
    <location>
        <begin position="1"/>
        <end position="21"/>
    </location>
</feature>
<keyword evidence="6" id="KW-0832">Ubl conjugation</keyword>
<dbReference type="Proteomes" id="UP000694620">
    <property type="component" value="Chromosome 18"/>
</dbReference>
<evidence type="ECO:0000256" key="4">
    <source>
        <dbReference type="ARBA" id="ARBA00022475"/>
    </source>
</evidence>
<reference evidence="13" key="1">
    <citation type="submission" date="2021-06" db="EMBL/GenBank/DDBJ databases">
        <authorList>
            <consortium name="Wellcome Sanger Institute Data Sharing"/>
        </authorList>
    </citation>
    <scope>NUCLEOTIDE SEQUENCE [LARGE SCALE GENOMIC DNA]</scope>
</reference>
<accession>A0A8C4T232</accession>
<proteinExistence type="inferred from homology"/>
<evidence type="ECO:0000313" key="14">
    <source>
        <dbReference type="Proteomes" id="UP000694620"/>
    </source>
</evidence>
<evidence type="ECO:0000256" key="1">
    <source>
        <dbReference type="ARBA" id="ARBA00004135"/>
    </source>
</evidence>
<dbReference type="GeneTree" id="ENSGT00950000183006"/>
<dbReference type="InterPro" id="IPR018361">
    <property type="entry name" value="Caveolin_CS"/>
</dbReference>
<dbReference type="GO" id="GO:0005901">
    <property type="term" value="C:caveola"/>
    <property type="evidence" value="ECO:0007669"/>
    <property type="project" value="UniProtKB-SubCell"/>
</dbReference>
<reference evidence="13" key="2">
    <citation type="submission" date="2025-08" db="UniProtKB">
        <authorList>
            <consortium name="Ensembl"/>
        </authorList>
    </citation>
    <scope>IDENTIFICATION</scope>
</reference>
<evidence type="ECO:0000256" key="7">
    <source>
        <dbReference type="ARBA" id="ARBA00023034"/>
    </source>
</evidence>
<keyword evidence="4 10" id="KW-1003">Cell membrane</keyword>
<evidence type="ECO:0000256" key="12">
    <source>
        <dbReference type="SAM" id="Phobius"/>
    </source>
</evidence>
<keyword evidence="5" id="KW-1017">Isopeptide bond</keyword>
<dbReference type="GO" id="GO:0051480">
    <property type="term" value="P:regulation of cytosolic calcium ion concentration"/>
    <property type="evidence" value="ECO:0007669"/>
    <property type="project" value="TreeGrafter"/>
</dbReference>
<evidence type="ECO:0000256" key="9">
    <source>
        <dbReference type="ARBA" id="ARBA00045319"/>
    </source>
</evidence>
<dbReference type="PANTHER" id="PTHR10844:SF16">
    <property type="entry name" value="CAVEOLIN-3"/>
    <property type="match status" value="1"/>
</dbReference>
<dbReference type="RefSeq" id="XP_028680574.1">
    <property type="nucleotide sequence ID" value="XM_028824741.2"/>
</dbReference>
<dbReference type="AlphaFoldDB" id="A0A8C4T232"/>
<name>A0A8C4T232_ERPCA</name>
<keyword evidence="12" id="KW-0812">Transmembrane</keyword>
<protein>
    <recommendedName>
        <fullName evidence="10">Caveolin</fullName>
    </recommendedName>
</protein>
<comment type="function">
    <text evidence="9">May act as a scaffolding protein within caveolar membranes. Interacts directly with G-protein alpha subunits and can functionally regulate their activity. May also regulate voltage-gated potassium channels. Plays a role in the sarcolemma repair mechanism of both skeletal muscle and cardiomyocytes that permits rapid resealing of membranes disrupted by mechanical stress. Mediates the recruitment of CAVIN2 and CAVIN3 proteins to the caveolae.</text>
</comment>
<evidence type="ECO:0000256" key="6">
    <source>
        <dbReference type="ARBA" id="ARBA00022843"/>
    </source>
</evidence>
<dbReference type="GO" id="GO:0030154">
    <property type="term" value="P:cell differentiation"/>
    <property type="evidence" value="ECO:0007669"/>
    <property type="project" value="TreeGrafter"/>
</dbReference>
<dbReference type="CTD" id="859"/>
<dbReference type="OrthoDB" id="5917823at2759"/>
<dbReference type="InterPro" id="IPR001612">
    <property type="entry name" value="Caveolin"/>
</dbReference>
<evidence type="ECO:0000256" key="11">
    <source>
        <dbReference type="SAM" id="MobiDB-lite"/>
    </source>
</evidence>
<keyword evidence="14" id="KW-1185">Reference proteome</keyword>
<dbReference type="GeneID" id="114668794"/>
<evidence type="ECO:0000313" key="13">
    <source>
        <dbReference type="Ensembl" id="ENSECRP00000024226.1"/>
    </source>
</evidence>
<dbReference type="Ensembl" id="ENSECRT00000024759.1">
    <property type="protein sequence ID" value="ENSECRP00000024226.1"/>
    <property type="gene ID" value="ENSECRG00000016409.1"/>
</dbReference>
<keyword evidence="8 10" id="KW-0472">Membrane</keyword>
<dbReference type="GO" id="GO:0060090">
    <property type="term" value="F:molecular adaptor activity"/>
    <property type="evidence" value="ECO:0007669"/>
    <property type="project" value="TreeGrafter"/>
</dbReference>
<dbReference type="GO" id="GO:0044325">
    <property type="term" value="F:transmembrane transporter binding"/>
    <property type="evidence" value="ECO:0007669"/>
    <property type="project" value="TreeGrafter"/>
</dbReference>
<organism evidence="13 14">
    <name type="scientific">Erpetoichthys calabaricus</name>
    <name type="common">Rope fish</name>
    <name type="synonym">Calamoichthys calabaricus</name>
    <dbReference type="NCBI Taxonomy" id="27687"/>
    <lineage>
        <taxon>Eukaryota</taxon>
        <taxon>Metazoa</taxon>
        <taxon>Chordata</taxon>
        <taxon>Craniata</taxon>
        <taxon>Vertebrata</taxon>
        <taxon>Euteleostomi</taxon>
        <taxon>Actinopterygii</taxon>
        <taxon>Polypteriformes</taxon>
        <taxon>Polypteridae</taxon>
        <taxon>Erpetoichthys</taxon>
    </lineage>
</organism>
<sequence length="149" mass="16850">MAEPQDTKSKTERDHHSKDIDLVDRDPRRINEDSIKVDFEDVIAEPAGIHSLDSTWKASFTAFTVSKYWCYRLLTALLAIPFSIVWGLLFASLSFCHIWAVVPCIKSHTIEIQGISRIYALCVHTFCDPLCDALGRVLGSVNLVLRKET</sequence>
<dbReference type="GO" id="GO:0042391">
    <property type="term" value="P:regulation of membrane potential"/>
    <property type="evidence" value="ECO:0007669"/>
    <property type="project" value="TreeGrafter"/>
</dbReference>
<comment type="subcellular location">
    <subcellularLocation>
        <location evidence="1">Cell membrane</location>
        <location evidence="1">Sarcolemma</location>
    </subcellularLocation>
    <subcellularLocation>
        <location evidence="2 10">Cell membrane</location>
        <topology evidence="2 10">Peripheral membrane protein</topology>
    </subcellularLocation>
    <subcellularLocation>
        <location evidence="10">Golgi apparatus membrane</location>
        <topology evidence="10">Peripheral membrane protein</topology>
    </subcellularLocation>
    <subcellularLocation>
        <location evidence="10">Membrane</location>
        <location evidence="10">Caveola</location>
        <topology evidence="10">Peripheral membrane protein</topology>
    </subcellularLocation>
</comment>
<keyword evidence="7 10" id="KW-0333">Golgi apparatus</keyword>
<dbReference type="GO" id="GO:0042383">
    <property type="term" value="C:sarcolemma"/>
    <property type="evidence" value="ECO:0007669"/>
    <property type="project" value="UniProtKB-SubCell"/>
</dbReference>
<dbReference type="PANTHER" id="PTHR10844">
    <property type="entry name" value="CAVEOLIN"/>
    <property type="match status" value="1"/>
</dbReference>
<comment type="similarity">
    <text evidence="3 10">Belongs to the caveolin family.</text>
</comment>